<dbReference type="FunCoup" id="A0A7R8YSG7">
    <property type="interactions" value="203"/>
</dbReference>
<feature type="region of interest" description="Disordered" evidence="1">
    <location>
        <begin position="193"/>
        <end position="213"/>
    </location>
</feature>
<gene>
    <name evidence="2" type="ORF">HERILL_LOCUS6727</name>
</gene>
<feature type="compositionally biased region" description="Low complexity" evidence="1">
    <location>
        <begin position="194"/>
        <end position="204"/>
    </location>
</feature>
<feature type="compositionally biased region" description="Low complexity" evidence="1">
    <location>
        <begin position="968"/>
        <end position="986"/>
    </location>
</feature>
<dbReference type="OrthoDB" id="9884296at2759"/>
<feature type="compositionally biased region" description="Low complexity" evidence="1">
    <location>
        <begin position="135"/>
        <end position="164"/>
    </location>
</feature>
<dbReference type="Proteomes" id="UP000594454">
    <property type="component" value="Chromosome 3"/>
</dbReference>
<name>A0A7R8YSG7_HERIL</name>
<evidence type="ECO:0000313" key="3">
    <source>
        <dbReference type="Proteomes" id="UP000594454"/>
    </source>
</evidence>
<feature type="region of interest" description="Disordered" evidence="1">
    <location>
        <begin position="1023"/>
        <end position="1051"/>
    </location>
</feature>
<feature type="region of interest" description="Disordered" evidence="1">
    <location>
        <begin position="1282"/>
        <end position="1388"/>
    </location>
</feature>
<evidence type="ECO:0000256" key="1">
    <source>
        <dbReference type="SAM" id="MobiDB-lite"/>
    </source>
</evidence>
<accession>A0A7R8YSG7</accession>
<feature type="region of interest" description="Disordered" evidence="1">
    <location>
        <begin position="968"/>
        <end position="987"/>
    </location>
</feature>
<feature type="compositionally biased region" description="Polar residues" evidence="1">
    <location>
        <begin position="1358"/>
        <end position="1373"/>
    </location>
</feature>
<feature type="compositionally biased region" description="Low complexity" evidence="1">
    <location>
        <begin position="1288"/>
        <end position="1299"/>
    </location>
</feature>
<feature type="region of interest" description="Disordered" evidence="1">
    <location>
        <begin position="67"/>
        <end position="164"/>
    </location>
</feature>
<proteinExistence type="predicted"/>
<dbReference type="InParanoid" id="A0A7R8YSG7"/>
<feature type="region of interest" description="Disordered" evidence="1">
    <location>
        <begin position="584"/>
        <end position="617"/>
    </location>
</feature>
<feature type="compositionally biased region" description="Polar residues" evidence="1">
    <location>
        <begin position="780"/>
        <end position="790"/>
    </location>
</feature>
<feature type="region of interest" description="Disordered" evidence="1">
    <location>
        <begin position="634"/>
        <end position="721"/>
    </location>
</feature>
<feature type="compositionally biased region" description="Basic residues" evidence="1">
    <location>
        <begin position="1374"/>
        <end position="1388"/>
    </location>
</feature>
<feature type="region of interest" description="Disordered" evidence="1">
    <location>
        <begin position="756"/>
        <end position="790"/>
    </location>
</feature>
<protein>
    <submittedName>
        <fullName evidence="2">Uncharacterized protein</fullName>
    </submittedName>
</protein>
<organism evidence="2 3">
    <name type="scientific">Hermetia illucens</name>
    <name type="common">Black soldier fly</name>
    <dbReference type="NCBI Taxonomy" id="343691"/>
    <lineage>
        <taxon>Eukaryota</taxon>
        <taxon>Metazoa</taxon>
        <taxon>Ecdysozoa</taxon>
        <taxon>Arthropoda</taxon>
        <taxon>Hexapoda</taxon>
        <taxon>Insecta</taxon>
        <taxon>Pterygota</taxon>
        <taxon>Neoptera</taxon>
        <taxon>Endopterygota</taxon>
        <taxon>Diptera</taxon>
        <taxon>Brachycera</taxon>
        <taxon>Stratiomyomorpha</taxon>
        <taxon>Stratiomyidae</taxon>
        <taxon>Hermetiinae</taxon>
        <taxon>Hermetia</taxon>
    </lineage>
</organism>
<feature type="compositionally biased region" description="Polar residues" evidence="1">
    <location>
        <begin position="75"/>
        <end position="90"/>
    </location>
</feature>
<sequence>MAVRKKIVSRMDYQCKQRNLHEEYQQLLHLYYQQKQYYEEKVLRQQLMKYQREIQKLQKQQLLNEKHLQHHQSTIHHLQSQPHKQPSSEMNLCGKGTKPLRRGGMTEHPSNQNHQNHHKSRLPQLNHNSPRHHSQQQQLQIKKQHEQQPQTQKRPLTTSPNTTYNYYGYPNFRYQPSLPNTYATGLLYNGGGSSSSIVSSSRSSYNEDESDELTDESLKRNVEIVLKNLNRYNNVLQSIKLPSDSSDSLNYSFGDLSFTVNNNNNFNLASMANIMSSPESDYNSNPPHLSPFGGGHLNCSIASSHDFTHDNSDYQWFLDYGYREGGVQHQSILSSLSASYNGIGELSYYEDLAKNIDANLAEVDMESFRAEDIHSFLTHIPTFCKDKRRQADAEIDNSICKSELLFSPVKESHISVDSLDLDSLMIDDDIIITCKGNKDNYTIAFEESAMYSDESFYAEIGDPHSKVKQNYINLHSNLDDIVKRKSLEVSMSRSDHAFTTWSKLKKNSTSQLQRYPSGNNNTSVNVITRHAPHCAVRKSSSLPNLQLKKDSCHENPCQAVSTSTVDSFKSRNLLPMCQMPISSTSIGESPLHHESLSNVQSTDSSKSNTSTSAKPQNQPAFNLVKLFIKQKSGSSDTCMDVSSGCWPSDASSSSEMRTRKKSMNDSGKGSALSRHDEEDMNNVGDSSYQLDSLDVCEQNRKDEGDETGIPGSTATSTPKKMRNDLYREVFDSPAHRNHNMECNMNIRNQPLKNHQVYNLSGKNNNNNSMERDSLSKDYTNKSVSDTSRTSENVTQIYNLSHSRMKIPVHTITRSMQTSLVKDRFKLVPPSFLAQLHKLGEQKTAPIYVIYPNYALPNLDFVKNNLNVILSPLNYKEAITTKKQRPTSITKSQEEALSHIDYDQVQDWKSLATLLPVEYRKRLKHIPEADVALDPTSSQKPLFCMTPPLRRNAKANMCDCASFFQQTTCTSSSGSSQQPSSGYRGSSTLLTDSEFETAIAIGSGDQMKTAHQRQYEINKLESEVIDRPPPSGRAKRGILRRNTSGNRAKRNSMFEETCTTSNVKTLEKRRSLQEQYYLAEDHNIIQDYLAELEEDSKAKQYYADLQAKLQQNMIDDDNIMESNAFERTLRREDDLEARIRAENFLANVPKSELKYYAEIANILEAADITSAPYDAAKLKNEVSRALSQKKVSFNNGSGDMNYLTTGHPQKFSTPPNSPNISMAALRMNSNTQRPNELRREMSNVVAAEKQKQDKISSNRFKRLQIQWELLSKDSSLLLKDLAREKETKSGGSTPTSSGGSHRSRIPRPVSYPAMKSTPEQAPKALRSPSKLVPPKKYSMQAIPTAVAQTNASPVPGGATNVTPSPRTPSRLQTTPKKRVQSPKSATRTR</sequence>
<dbReference type="EMBL" id="LR899011">
    <property type="protein sequence ID" value="CAD7083796.1"/>
    <property type="molecule type" value="Genomic_DNA"/>
</dbReference>
<reference evidence="2 3" key="1">
    <citation type="submission" date="2020-11" db="EMBL/GenBank/DDBJ databases">
        <authorList>
            <person name="Wallbank WR R."/>
            <person name="Pardo Diaz C."/>
            <person name="Kozak K."/>
            <person name="Martin S."/>
            <person name="Jiggins C."/>
            <person name="Moest M."/>
            <person name="Warren A I."/>
            <person name="Generalovic N T."/>
            <person name="Byers J.R.P. K."/>
            <person name="Montejo-Kovacevich G."/>
            <person name="Yen C E."/>
        </authorList>
    </citation>
    <scope>NUCLEOTIDE SEQUENCE [LARGE SCALE GENOMIC DNA]</scope>
</reference>
<feature type="compositionally biased region" description="Basic and acidic residues" evidence="1">
    <location>
        <begin position="769"/>
        <end position="779"/>
    </location>
</feature>
<evidence type="ECO:0000313" key="2">
    <source>
        <dbReference type="EMBL" id="CAD7083796.1"/>
    </source>
</evidence>
<keyword evidence="3" id="KW-1185">Reference proteome</keyword>
<feature type="compositionally biased region" description="Low complexity" evidence="1">
    <location>
        <begin position="601"/>
        <end position="612"/>
    </location>
</feature>